<dbReference type="InterPro" id="IPR036860">
    <property type="entry name" value="SH2_dom_sf"/>
</dbReference>
<feature type="compositionally biased region" description="Low complexity" evidence="2">
    <location>
        <begin position="36"/>
        <end position="49"/>
    </location>
</feature>
<keyword evidence="1" id="KW-0727">SH2 domain</keyword>
<reference evidence="4 5" key="1">
    <citation type="journal article" date="2013" name="Genome Biol.">
        <title>Draft genome of the mountain pine beetle, Dendroctonus ponderosae Hopkins, a major forest pest.</title>
        <authorList>
            <person name="Keeling C.I."/>
            <person name="Yuen M.M."/>
            <person name="Liao N.Y."/>
            <person name="Docking T.R."/>
            <person name="Chan S.K."/>
            <person name="Taylor G.A."/>
            <person name="Palmquist D.L."/>
            <person name="Jackman S.D."/>
            <person name="Nguyen A."/>
            <person name="Li M."/>
            <person name="Henderson H."/>
            <person name="Janes J.K."/>
            <person name="Zhao Y."/>
            <person name="Pandoh P."/>
            <person name="Moore R."/>
            <person name="Sperling F.A."/>
            <person name="Huber D.P."/>
            <person name="Birol I."/>
            <person name="Jones S.J."/>
            <person name="Bohlmann J."/>
        </authorList>
    </citation>
    <scope>NUCLEOTIDE SEQUENCE</scope>
</reference>
<dbReference type="Gene3D" id="3.30.505.10">
    <property type="entry name" value="SH2 domain"/>
    <property type="match status" value="1"/>
</dbReference>
<dbReference type="EMBL" id="KB632012">
    <property type="protein sequence ID" value="ERL88011.1"/>
    <property type="molecule type" value="Genomic_DNA"/>
</dbReference>
<protein>
    <recommendedName>
        <fullName evidence="3">SH2 domain-containing protein</fullName>
    </recommendedName>
</protein>
<gene>
    <name evidence="4" type="ORF">D910_05400</name>
</gene>
<feature type="compositionally biased region" description="Polar residues" evidence="2">
    <location>
        <begin position="1"/>
        <end position="12"/>
    </location>
</feature>
<accession>U4UBN1</accession>
<proteinExistence type="predicted"/>
<dbReference type="Pfam" id="PF00017">
    <property type="entry name" value="SH2"/>
    <property type="match status" value="1"/>
</dbReference>
<dbReference type="InterPro" id="IPR000980">
    <property type="entry name" value="SH2"/>
</dbReference>
<evidence type="ECO:0000313" key="5">
    <source>
        <dbReference type="Proteomes" id="UP000030742"/>
    </source>
</evidence>
<dbReference type="OrthoDB" id="21085at2759"/>
<organism evidence="4 5">
    <name type="scientific">Dendroctonus ponderosae</name>
    <name type="common">Mountain pine beetle</name>
    <dbReference type="NCBI Taxonomy" id="77166"/>
    <lineage>
        <taxon>Eukaryota</taxon>
        <taxon>Metazoa</taxon>
        <taxon>Ecdysozoa</taxon>
        <taxon>Arthropoda</taxon>
        <taxon>Hexapoda</taxon>
        <taxon>Insecta</taxon>
        <taxon>Pterygota</taxon>
        <taxon>Neoptera</taxon>
        <taxon>Endopterygota</taxon>
        <taxon>Coleoptera</taxon>
        <taxon>Polyphaga</taxon>
        <taxon>Cucujiformia</taxon>
        <taxon>Curculionidae</taxon>
        <taxon>Scolytinae</taxon>
        <taxon>Dendroctonus</taxon>
    </lineage>
</organism>
<evidence type="ECO:0000256" key="1">
    <source>
        <dbReference type="PROSITE-ProRule" id="PRU00191"/>
    </source>
</evidence>
<dbReference type="AlphaFoldDB" id="U4UBN1"/>
<dbReference type="Proteomes" id="UP000030742">
    <property type="component" value="Unassembled WGS sequence"/>
</dbReference>
<evidence type="ECO:0000259" key="3">
    <source>
        <dbReference type="PROSITE" id="PS50001"/>
    </source>
</evidence>
<name>U4UBN1_DENPD</name>
<dbReference type="STRING" id="77166.U4UBN1"/>
<dbReference type="PROSITE" id="PS50001">
    <property type="entry name" value="SH2"/>
    <property type="match status" value="1"/>
</dbReference>
<feature type="compositionally biased region" description="Pro residues" evidence="2">
    <location>
        <begin position="20"/>
        <end position="34"/>
    </location>
</feature>
<dbReference type="SUPFAM" id="SSF55550">
    <property type="entry name" value="SH2 domain"/>
    <property type="match status" value="1"/>
</dbReference>
<evidence type="ECO:0000313" key="4">
    <source>
        <dbReference type="EMBL" id="ERL88011.1"/>
    </source>
</evidence>
<feature type="region of interest" description="Disordered" evidence="2">
    <location>
        <begin position="1"/>
        <end position="63"/>
    </location>
</feature>
<feature type="domain" description="SH2" evidence="3">
    <location>
        <begin position="84"/>
        <end position="167"/>
    </location>
</feature>
<evidence type="ECO:0000256" key="2">
    <source>
        <dbReference type="SAM" id="MobiDB-lite"/>
    </source>
</evidence>
<sequence>MRFSQYCLNDRQSSQGGVLPPSPPPLRTSGPPPLASSSRSISRESLISSNGGSDASSERSEEEGYGATCDISLMERLVLSHPIWFLPGIQRAGAFHLLQGKEEGCFVVRKSSQSDTMALSVRLPPDKEPTRPRISTTGRNELVYGNGYIKPAEILHILTVDSYRSSN</sequence>